<keyword evidence="10" id="KW-0418">Kinase</keyword>
<dbReference type="InterPro" id="IPR036890">
    <property type="entry name" value="HATPase_C_sf"/>
</dbReference>
<evidence type="ECO:0000256" key="20">
    <source>
        <dbReference type="ARBA" id="ARBA00041776"/>
    </source>
</evidence>
<comment type="subcellular location">
    <subcellularLocation>
        <location evidence="4">Cell membrane</location>
        <topology evidence="4">Multi-pass membrane protein</topology>
    </subcellularLocation>
</comment>
<dbReference type="Gene3D" id="3.30.565.10">
    <property type="entry name" value="Histidine kinase-like ATPase, C-terminal domain"/>
    <property type="match status" value="1"/>
</dbReference>
<evidence type="ECO:0000256" key="6">
    <source>
        <dbReference type="ARBA" id="ARBA00022475"/>
    </source>
</evidence>
<evidence type="ECO:0000256" key="4">
    <source>
        <dbReference type="ARBA" id="ARBA00004651"/>
    </source>
</evidence>
<evidence type="ECO:0000256" key="12">
    <source>
        <dbReference type="ARBA" id="ARBA00022840"/>
    </source>
</evidence>
<evidence type="ECO:0000256" key="1">
    <source>
        <dbReference type="ARBA" id="ARBA00000085"/>
    </source>
</evidence>
<keyword evidence="11" id="KW-0378">Hydrolase</keyword>
<dbReference type="EC" id="2.7.13.3" evidence="5"/>
<keyword evidence="13" id="KW-0460">Magnesium</keyword>
<evidence type="ECO:0000256" key="23">
    <source>
        <dbReference type="SAM" id="Phobius"/>
    </source>
</evidence>
<evidence type="ECO:0000256" key="7">
    <source>
        <dbReference type="ARBA" id="ARBA00022553"/>
    </source>
</evidence>
<dbReference type="Pfam" id="PF00672">
    <property type="entry name" value="HAMP"/>
    <property type="match status" value="1"/>
</dbReference>
<keyword evidence="15" id="KW-0902">Two-component regulatory system</keyword>
<evidence type="ECO:0000256" key="22">
    <source>
        <dbReference type="SAM" id="MobiDB-lite"/>
    </source>
</evidence>
<evidence type="ECO:0000256" key="10">
    <source>
        <dbReference type="ARBA" id="ARBA00022777"/>
    </source>
</evidence>
<dbReference type="InterPro" id="IPR003660">
    <property type="entry name" value="HAMP_dom"/>
</dbReference>
<accession>A0A6J6R8Z7</accession>
<evidence type="ECO:0000256" key="5">
    <source>
        <dbReference type="ARBA" id="ARBA00012438"/>
    </source>
</evidence>
<dbReference type="CDD" id="cd00082">
    <property type="entry name" value="HisKA"/>
    <property type="match status" value="1"/>
</dbReference>
<dbReference type="PROSITE" id="PS50109">
    <property type="entry name" value="HIS_KIN"/>
    <property type="match status" value="1"/>
</dbReference>
<protein>
    <recommendedName>
        <fullName evidence="19">Signal transduction histidine-protein kinase/phosphatase MprB</fullName>
        <ecNumber evidence="5">2.7.13.3</ecNumber>
    </recommendedName>
    <alternativeName>
        <fullName evidence="20">Mycobacterial persistence regulator B</fullName>
    </alternativeName>
</protein>
<dbReference type="PRINTS" id="PR00344">
    <property type="entry name" value="BCTRLSENSOR"/>
</dbReference>
<keyword evidence="23" id="KW-1133">Transmembrane helix</keyword>
<dbReference type="SMART" id="SM00387">
    <property type="entry name" value="HATPase_c"/>
    <property type="match status" value="1"/>
</dbReference>
<keyword evidence="8" id="KW-0808">Transferase</keyword>
<dbReference type="Gene3D" id="1.10.287.130">
    <property type="match status" value="1"/>
</dbReference>
<evidence type="ECO:0000256" key="16">
    <source>
        <dbReference type="ARBA" id="ARBA00023016"/>
    </source>
</evidence>
<proteinExistence type="predicted"/>
<evidence type="ECO:0000259" key="25">
    <source>
        <dbReference type="PROSITE" id="PS50885"/>
    </source>
</evidence>
<evidence type="ECO:0000256" key="13">
    <source>
        <dbReference type="ARBA" id="ARBA00022842"/>
    </source>
</evidence>
<evidence type="ECO:0000256" key="18">
    <source>
        <dbReference type="ARBA" id="ARBA00023211"/>
    </source>
</evidence>
<dbReference type="SMART" id="SM00304">
    <property type="entry name" value="HAMP"/>
    <property type="match status" value="2"/>
</dbReference>
<feature type="domain" description="HAMP" evidence="25">
    <location>
        <begin position="181"/>
        <end position="233"/>
    </location>
</feature>
<feature type="transmembrane region" description="Helical" evidence="23">
    <location>
        <begin position="6"/>
        <end position="28"/>
    </location>
</feature>
<keyword evidence="23" id="KW-0472">Membrane</keyword>
<evidence type="ECO:0000256" key="11">
    <source>
        <dbReference type="ARBA" id="ARBA00022801"/>
    </source>
</evidence>
<gene>
    <name evidence="26" type="ORF">UFOPK2579_01884</name>
</gene>
<evidence type="ECO:0000313" key="26">
    <source>
        <dbReference type="EMBL" id="CAB4719529.1"/>
    </source>
</evidence>
<dbReference type="GO" id="GO:0004721">
    <property type="term" value="F:phosphoprotein phosphatase activity"/>
    <property type="evidence" value="ECO:0007669"/>
    <property type="project" value="UniProtKB-KW"/>
</dbReference>
<dbReference type="PROSITE" id="PS50885">
    <property type="entry name" value="HAMP"/>
    <property type="match status" value="1"/>
</dbReference>
<evidence type="ECO:0000256" key="17">
    <source>
        <dbReference type="ARBA" id="ARBA00023026"/>
    </source>
</evidence>
<dbReference type="SUPFAM" id="SSF55874">
    <property type="entry name" value="ATPase domain of HSP90 chaperone/DNA topoisomerase II/histidine kinase"/>
    <property type="match status" value="1"/>
</dbReference>
<keyword evidence="23" id="KW-0812">Transmembrane</keyword>
<evidence type="ECO:0000256" key="15">
    <source>
        <dbReference type="ARBA" id="ARBA00023012"/>
    </source>
</evidence>
<dbReference type="InterPro" id="IPR050980">
    <property type="entry name" value="2C_sensor_his_kinase"/>
</dbReference>
<organism evidence="26">
    <name type="scientific">freshwater metagenome</name>
    <dbReference type="NCBI Taxonomy" id="449393"/>
    <lineage>
        <taxon>unclassified sequences</taxon>
        <taxon>metagenomes</taxon>
        <taxon>ecological metagenomes</taxon>
    </lineage>
</organism>
<comment type="cofactor">
    <cofactor evidence="2">
        <name>Mn(2+)</name>
        <dbReference type="ChEBI" id="CHEBI:29035"/>
    </cofactor>
</comment>
<dbReference type="GO" id="GO:0005886">
    <property type="term" value="C:plasma membrane"/>
    <property type="evidence" value="ECO:0007669"/>
    <property type="project" value="UniProtKB-SubCell"/>
</dbReference>
<keyword evidence="16" id="KW-0346">Stress response</keyword>
<dbReference type="InterPro" id="IPR003661">
    <property type="entry name" value="HisK_dim/P_dom"/>
</dbReference>
<evidence type="ECO:0000256" key="21">
    <source>
        <dbReference type="SAM" id="Coils"/>
    </source>
</evidence>
<evidence type="ECO:0000256" key="3">
    <source>
        <dbReference type="ARBA" id="ARBA00001946"/>
    </source>
</evidence>
<comment type="catalytic activity">
    <reaction evidence="1">
        <text>ATP + protein L-histidine = ADP + protein N-phospho-L-histidine.</text>
        <dbReference type="EC" id="2.7.13.3"/>
    </reaction>
</comment>
<sequence>MRRSLIQTVAAAVSMVLLAMLVPMAVLLRSYALEDRISRAALEVQATETVVSGAGGEPGPVSVYLARINDGSGIDTTVLFPPSPSHPDGLGVGPDPGEDGRVVEARSTGQARIDDVDGGTEILVPVSLGGSSAGADQTPVIRLFVHEPGLESEIVRSWVILLALGLVLMLSALVLADRLGRSFVQPIRALATYAGQLGERRRPDRIPAAGPPEVRDLGAALDRLVDRVEVLLERERRGVSDLSHRLRTPITALRLRVDGLGETDERDRLGADLDELERTVDHFVREARRSEREGLVASCDAVRVLSERARFWEPLAEDQGRGFELLVTATGAGLARAAEDDVAALLDLLLDNVFSHTGEDAAVSVSISDAADGGVLLVVEDGGPGFPPGVDVLDRGTSGAGSTGLGLAIVHQTAIESGGSMRLTSGARGGGRVEVSLGPPA</sequence>
<evidence type="ECO:0000259" key="24">
    <source>
        <dbReference type="PROSITE" id="PS50109"/>
    </source>
</evidence>
<evidence type="ECO:0000256" key="8">
    <source>
        <dbReference type="ARBA" id="ARBA00022679"/>
    </source>
</evidence>
<dbReference type="EMBL" id="CAEZXR010000240">
    <property type="protein sequence ID" value="CAB4719529.1"/>
    <property type="molecule type" value="Genomic_DNA"/>
</dbReference>
<dbReference type="InterPro" id="IPR036097">
    <property type="entry name" value="HisK_dim/P_sf"/>
</dbReference>
<keyword evidence="7" id="KW-0597">Phosphoprotein</keyword>
<keyword evidence="17" id="KW-0843">Virulence</keyword>
<keyword evidence="14" id="KW-0904">Protein phosphatase</keyword>
<reference evidence="26" key="1">
    <citation type="submission" date="2020-05" db="EMBL/GenBank/DDBJ databases">
        <authorList>
            <person name="Chiriac C."/>
            <person name="Salcher M."/>
            <person name="Ghai R."/>
            <person name="Kavagutti S V."/>
        </authorList>
    </citation>
    <scope>NUCLEOTIDE SEQUENCE</scope>
</reference>
<evidence type="ECO:0000256" key="2">
    <source>
        <dbReference type="ARBA" id="ARBA00001936"/>
    </source>
</evidence>
<dbReference type="Pfam" id="PF02518">
    <property type="entry name" value="HATPase_c"/>
    <property type="match status" value="1"/>
</dbReference>
<dbReference type="AlphaFoldDB" id="A0A6J6R8Z7"/>
<dbReference type="PANTHER" id="PTHR44936:SF9">
    <property type="entry name" value="SENSOR PROTEIN CREC"/>
    <property type="match status" value="1"/>
</dbReference>
<dbReference type="InterPro" id="IPR004358">
    <property type="entry name" value="Sig_transdc_His_kin-like_C"/>
</dbReference>
<feature type="transmembrane region" description="Helical" evidence="23">
    <location>
        <begin position="158"/>
        <end position="176"/>
    </location>
</feature>
<keyword evidence="6" id="KW-1003">Cell membrane</keyword>
<evidence type="ECO:0000256" key="19">
    <source>
        <dbReference type="ARBA" id="ARBA00040454"/>
    </source>
</evidence>
<comment type="cofactor">
    <cofactor evidence="3">
        <name>Mg(2+)</name>
        <dbReference type="ChEBI" id="CHEBI:18420"/>
    </cofactor>
</comment>
<dbReference type="InterPro" id="IPR003594">
    <property type="entry name" value="HATPase_dom"/>
</dbReference>
<feature type="region of interest" description="Disordered" evidence="22">
    <location>
        <begin position="420"/>
        <end position="441"/>
    </location>
</feature>
<dbReference type="GO" id="GO:0005524">
    <property type="term" value="F:ATP binding"/>
    <property type="evidence" value="ECO:0007669"/>
    <property type="project" value="UniProtKB-KW"/>
</dbReference>
<feature type="coiled-coil region" evidence="21">
    <location>
        <begin position="266"/>
        <end position="293"/>
    </location>
</feature>
<evidence type="ECO:0000256" key="14">
    <source>
        <dbReference type="ARBA" id="ARBA00022912"/>
    </source>
</evidence>
<name>A0A6J6R8Z7_9ZZZZ</name>
<keyword evidence="9" id="KW-0547">Nucleotide-binding</keyword>
<keyword evidence="12" id="KW-0067">ATP-binding</keyword>
<dbReference type="PANTHER" id="PTHR44936">
    <property type="entry name" value="SENSOR PROTEIN CREC"/>
    <property type="match status" value="1"/>
</dbReference>
<feature type="domain" description="Histidine kinase" evidence="24">
    <location>
        <begin position="241"/>
        <end position="441"/>
    </location>
</feature>
<dbReference type="GO" id="GO:0000155">
    <property type="term" value="F:phosphorelay sensor kinase activity"/>
    <property type="evidence" value="ECO:0007669"/>
    <property type="project" value="InterPro"/>
</dbReference>
<keyword evidence="18" id="KW-0464">Manganese</keyword>
<dbReference type="InterPro" id="IPR005467">
    <property type="entry name" value="His_kinase_dom"/>
</dbReference>
<keyword evidence="21" id="KW-0175">Coiled coil</keyword>
<dbReference type="SUPFAM" id="SSF47384">
    <property type="entry name" value="Homodimeric domain of signal transducing histidine kinase"/>
    <property type="match status" value="1"/>
</dbReference>
<evidence type="ECO:0000256" key="9">
    <source>
        <dbReference type="ARBA" id="ARBA00022741"/>
    </source>
</evidence>